<name>A0A8J8PFT7_9ARCH</name>
<reference evidence="3" key="1">
    <citation type="submission" date="2016-03" db="EMBL/GenBank/DDBJ databases">
        <authorList>
            <person name="Borrel G."/>
            <person name="Mccann A."/>
            <person name="O'Toole P.W."/>
        </authorList>
    </citation>
    <scope>NUCLEOTIDE SEQUENCE</scope>
    <source>
        <strain evidence="3">183</strain>
    </source>
</reference>
<dbReference type="GeneID" id="41323111"/>
<dbReference type="Proteomes" id="UP000752814">
    <property type="component" value="Unassembled WGS sequence"/>
</dbReference>
<keyword evidence="2" id="KW-0472">Membrane</keyword>
<comment type="caution">
    <text evidence="3">The sequence shown here is derived from an EMBL/GenBank/DDBJ whole genome shotgun (WGS) entry which is preliminary data.</text>
</comment>
<dbReference type="Gene3D" id="2.130.10.10">
    <property type="entry name" value="YVTN repeat-like/Quinoprotein amine dehydrogenase"/>
    <property type="match status" value="1"/>
</dbReference>
<keyword evidence="2" id="KW-1133">Transmembrane helix</keyword>
<dbReference type="PANTHER" id="PTHR34512:SF30">
    <property type="entry name" value="OUTER MEMBRANE PROTEIN ASSEMBLY FACTOR BAMB"/>
    <property type="match status" value="1"/>
</dbReference>
<dbReference type="InterPro" id="IPR015943">
    <property type="entry name" value="WD40/YVTN_repeat-like_dom_sf"/>
</dbReference>
<evidence type="ECO:0000256" key="2">
    <source>
        <dbReference type="SAM" id="Phobius"/>
    </source>
</evidence>
<keyword evidence="2" id="KW-0812">Transmembrane</keyword>
<dbReference type="InterPro" id="IPR013378">
    <property type="entry name" value="InlB-like_B-rpt"/>
</dbReference>
<dbReference type="EMBL" id="LVVT01000001">
    <property type="protein sequence ID" value="TQS84851.1"/>
    <property type="molecule type" value="Genomic_DNA"/>
</dbReference>
<dbReference type="SUPFAM" id="SSF50998">
    <property type="entry name" value="Quinoprotein alcohol dehydrogenase-like"/>
    <property type="match status" value="1"/>
</dbReference>
<dbReference type="Pfam" id="PF09479">
    <property type="entry name" value="Flg_new"/>
    <property type="match status" value="2"/>
</dbReference>
<proteinExistence type="predicted"/>
<comment type="subcellular location">
    <subcellularLocation>
        <location evidence="1">Cell envelope</location>
    </subcellularLocation>
</comment>
<accession>A0A8J8PFT7</accession>
<evidence type="ECO:0000313" key="4">
    <source>
        <dbReference type="Proteomes" id="UP000752814"/>
    </source>
</evidence>
<dbReference type="InterPro" id="IPR011047">
    <property type="entry name" value="Quinoprotein_ADH-like_sf"/>
</dbReference>
<dbReference type="NCBIfam" id="TIGR02543">
    <property type="entry name" value="List_Bact_rpt"/>
    <property type="match status" value="2"/>
</dbReference>
<evidence type="ECO:0000313" key="3">
    <source>
        <dbReference type="EMBL" id="TQS84851.1"/>
    </source>
</evidence>
<sequence length="891" mass="96493">MKKSGILAIVAVIVVAALIVCAVYVLPSGEADKPNDRNGSTQYVPSKNYEYVGEQINSSNWNYWFGNLDLPGVSDSKTPVKSGDLVELWKIADIVDGGSMVWDVPGSAICIGDKTYFFRGSEDALYCVTTATGKVIAKAECVSDSVYNMAIAYGDGKIFVPCRSEGYTILRVFDADSLKQLYLSQPVSGGEVQGSIVYHEGAVYFGTYNGDYACFSSEDVDPSINNEEVQPLWILEGSGWYNATPAFAGNYCIIAEKGYDIGGLVIYVLDSKTGAVLDTHKISHEYCVSGLTMYKGRVYVAANATSDSSYATSEDNRGKNLVIHSYEINSNGTLNISSEKKWKSDIEDGGTQATPLFYNDRLYIGGGGSTMGTNEPFTVLNIAADGTMSSAYTDRSNGVLTKSSASITTAYATEENNYSVYIYIIEYGTVKSGDNTGLIGSADIKILRDSKGQTELEVVGTLTPSVEQFAFQSFTISPDGYLLIRNDSTLFCYGPKDASSAKYTAEDVENAIDRVVTQISKGNYVNFKEVGMIEYRYASLSESEKNKVNNYKELQDIYCTVSFVISDSEVIDIKVPRGSIAHEPFFKISDDKSFTRWETKSSGVWNIWEDAVTEDITLIAKYEQTVKVSFDSNGGSSVNPIYVGKGEVMGYVFEPQRAGYTFAGWFSGDTEYVPQHTKISSDVTLKAKWLGNHTISFDSNGGSKVDTKMQVTTGMEIGKLPTTSRSGYTFLGWYSGDTKYTDGMTYSVDKDITLKAKWGENSSSTISTSKGVTATGVFPGNVKISTVVPYEFGSTVLKIKQSAGVSLDFIQITISGDGVSGDLPISIGLPVGKSYNSTTVYYYDNSSNSVKTVSGTITDGILNVTLKGNTTSSGIDMVLGIPSGSDLPDYT</sequence>
<evidence type="ECO:0000256" key="1">
    <source>
        <dbReference type="ARBA" id="ARBA00004196"/>
    </source>
</evidence>
<organism evidence="3 4">
    <name type="scientific">Candidatus Methanomassiliicoccus intestinalis</name>
    <dbReference type="NCBI Taxonomy" id="1406512"/>
    <lineage>
        <taxon>Archaea</taxon>
        <taxon>Methanobacteriati</taxon>
        <taxon>Thermoplasmatota</taxon>
        <taxon>Thermoplasmata</taxon>
        <taxon>Methanomassiliicoccales</taxon>
        <taxon>Methanomassiliicoccaceae</taxon>
        <taxon>Methanomassiliicoccus</taxon>
    </lineage>
</organism>
<dbReference type="Gene3D" id="2.60.40.4270">
    <property type="entry name" value="Listeria-Bacteroides repeat domain"/>
    <property type="match status" value="2"/>
</dbReference>
<dbReference type="AlphaFoldDB" id="A0A8J8PFT7"/>
<feature type="transmembrane region" description="Helical" evidence="2">
    <location>
        <begin position="7"/>
        <end position="26"/>
    </location>
</feature>
<protein>
    <submittedName>
        <fullName evidence="3">Uncharacterized protein</fullName>
    </submittedName>
</protein>
<dbReference type="InterPro" id="IPR042229">
    <property type="entry name" value="Listeria/Bacterioides_rpt_sf"/>
</dbReference>
<dbReference type="PANTHER" id="PTHR34512">
    <property type="entry name" value="CELL SURFACE PROTEIN"/>
    <property type="match status" value="1"/>
</dbReference>
<dbReference type="RefSeq" id="WP_020448581.1">
    <property type="nucleotide sequence ID" value="NZ_CAYAYE010000015.1"/>
</dbReference>
<gene>
    <name evidence="3" type="ORF">A3207_02165</name>
</gene>